<evidence type="ECO:0000256" key="8">
    <source>
        <dbReference type="ARBA" id="ARBA00023136"/>
    </source>
</evidence>
<proteinExistence type="inferred from homology"/>
<evidence type="ECO:0000256" key="7">
    <source>
        <dbReference type="ARBA" id="ARBA00022989"/>
    </source>
</evidence>
<comment type="subcellular location">
    <subcellularLocation>
        <location evidence="1 9">Cell inner membrane</location>
        <topology evidence="1 9">Multi-pass membrane protein</topology>
    </subcellularLocation>
</comment>
<evidence type="ECO:0000313" key="14">
    <source>
        <dbReference type="Proteomes" id="UP000254329"/>
    </source>
</evidence>
<dbReference type="PROSITE" id="PS00874">
    <property type="entry name" value="T2SP_F"/>
    <property type="match status" value="1"/>
</dbReference>
<dbReference type="PANTHER" id="PTHR30012">
    <property type="entry name" value="GENERAL SECRETION PATHWAY PROTEIN"/>
    <property type="match status" value="1"/>
</dbReference>
<gene>
    <name evidence="12" type="primary">pilC</name>
    <name evidence="12" type="ORF">NCTC1659_00404</name>
    <name evidence="13" type="ORF">NCTC8540_02075</name>
</gene>
<dbReference type="InterPro" id="IPR018076">
    <property type="entry name" value="T2SS_GspF_dom"/>
</dbReference>
<dbReference type="STRING" id="733.B0186_05285"/>
<evidence type="ECO:0000313" key="12">
    <source>
        <dbReference type="EMBL" id="STO59168.1"/>
    </source>
</evidence>
<keyword evidence="8 10" id="KW-0472">Membrane</keyword>
<sequence length="406" mass="46024">MQKLKLFSWKATNFLQQKQAGMLVIETEQAAKNYLLQQGLTNVSLQRQWQLSSKPKSAEICGLLTQLAMLLQSSIPLKDSLQILLRNCVNIALNQWLRDILKELESGLSFSQSLNKLGLYFSYQERQLVSVGEMTGDLATVCQQIAEHRQQSLTLQRKIQKILLYPMIVLGISLILTALLLIFIVPQFAEMYGANQSNLPVFTQLLLNISSFLQSYFGHMVLMLILFFQLIKLRLRTSYSFQRKKDWLLSHTPVLNQILRLSRSINFCRSLGLMLNAGIPLQNSLLSFLPQKAINIQKKIEGDLSLINEVRLILRGIEQGYPFSQSVGSNLFSIQAQQMLQVGERSGQLALILQQIAANQQQQLDHQIDLLSQMLEPLMMVIIGGLIGLIMLGMYLPIFNMGSLIQ</sequence>
<evidence type="ECO:0000256" key="5">
    <source>
        <dbReference type="ARBA" id="ARBA00022519"/>
    </source>
</evidence>
<evidence type="ECO:0000256" key="3">
    <source>
        <dbReference type="ARBA" id="ARBA00022448"/>
    </source>
</evidence>
<evidence type="ECO:0000313" key="15">
    <source>
        <dbReference type="Proteomes" id="UP000254496"/>
    </source>
</evidence>
<feature type="domain" description="Type II secretion system protein GspF" evidence="11">
    <location>
        <begin position="267"/>
        <end position="397"/>
    </location>
</feature>
<organism evidence="12 14">
    <name type="scientific">Canicola haemoglobinophilus</name>
    <dbReference type="NCBI Taxonomy" id="733"/>
    <lineage>
        <taxon>Bacteria</taxon>
        <taxon>Pseudomonadati</taxon>
        <taxon>Pseudomonadota</taxon>
        <taxon>Gammaproteobacteria</taxon>
        <taxon>Pasteurellales</taxon>
        <taxon>Pasteurellaceae</taxon>
        <taxon>Canicola</taxon>
    </lineage>
</organism>
<dbReference type="Pfam" id="PF00482">
    <property type="entry name" value="T2SSF"/>
    <property type="match status" value="2"/>
</dbReference>
<dbReference type="AlphaFoldDB" id="A0A1V4B1J0"/>
<comment type="similarity">
    <text evidence="2 9">Belongs to the GSP F family.</text>
</comment>
<evidence type="ECO:0000256" key="10">
    <source>
        <dbReference type="SAM" id="Phobius"/>
    </source>
</evidence>
<keyword evidence="7 10" id="KW-1133">Transmembrane helix</keyword>
<dbReference type="EMBL" id="UGHJ01000001">
    <property type="protein sequence ID" value="STO69531.1"/>
    <property type="molecule type" value="Genomic_DNA"/>
</dbReference>
<keyword evidence="6 9" id="KW-0812">Transmembrane</keyword>
<dbReference type="InterPro" id="IPR001992">
    <property type="entry name" value="T2SS_GspF/T4SS_PilC_CS"/>
</dbReference>
<dbReference type="GO" id="GO:0015628">
    <property type="term" value="P:protein secretion by the type II secretion system"/>
    <property type="evidence" value="ECO:0007669"/>
    <property type="project" value="TreeGrafter"/>
</dbReference>
<dbReference type="PANTHER" id="PTHR30012:SF7">
    <property type="entry name" value="PROTEIN TRANSPORT PROTEIN HOFC HOMOLOG"/>
    <property type="match status" value="1"/>
</dbReference>
<keyword evidence="3 9" id="KW-0813">Transport</keyword>
<name>A0A1V4B1J0_9PAST</name>
<evidence type="ECO:0000256" key="9">
    <source>
        <dbReference type="RuleBase" id="RU003923"/>
    </source>
</evidence>
<feature type="transmembrane region" description="Helical" evidence="10">
    <location>
        <begin position="205"/>
        <end position="228"/>
    </location>
</feature>
<feature type="transmembrane region" description="Helical" evidence="10">
    <location>
        <begin position="378"/>
        <end position="398"/>
    </location>
</feature>
<dbReference type="Proteomes" id="UP000254329">
    <property type="component" value="Unassembled WGS sequence"/>
</dbReference>
<keyword evidence="5" id="KW-0997">Cell inner membrane</keyword>
<dbReference type="RefSeq" id="WP_078218336.1">
    <property type="nucleotide sequence ID" value="NZ_MUXZ01000012.1"/>
</dbReference>
<evidence type="ECO:0000256" key="6">
    <source>
        <dbReference type="ARBA" id="ARBA00022692"/>
    </source>
</evidence>
<dbReference type="PRINTS" id="PR00812">
    <property type="entry name" value="BCTERIALGSPF"/>
</dbReference>
<evidence type="ECO:0000313" key="13">
    <source>
        <dbReference type="EMBL" id="STO69531.1"/>
    </source>
</evidence>
<dbReference type="GO" id="GO:0005886">
    <property type="term" value="C:plasma membrane"/>
    <property type="evidence" value="ECO:0007669"/>
    <property type="project" value="UniProtKB-SubCell"/>
</dbReference>
<keyword evidence="14" id="KW-1185">Reference proteome</keyword>
<dbReference type="OrthoDB" id="9805682at2"/>
<evidence type="ECO:0000256" key="4">
    <source>
        <dbReference type="ARBA" id="ARBA00022475"/>
    </source>
</evidence>
<evidence type="ECO:0000256" key="1">
    <source>
        <dbReference type="ARBA" id="ARBA00004429"/>
    </source>
</evidence>
<feature type="transmembrane region" description="Helical" evidence="10">
    <location>
        <begin position="162"/>
        <end position="185"/>
    </location>
</feature>
<dbReference type="Proteomes" id="UP000254496">
    <property type="component" value="Unassembled WGS sequence"/>
</dbReference>
<evidence type="ECO:0000259" key="11">
    <source>
        <dbReference type="Pfam" id="PF00482"/>
    </source>
</evidence>
<dbReference type="InterPro" id="IPR003004">
    <property type="entry name" value="GspF/PilC"/>
</dbReference>
<protein>
    <submittedName>
        <fullName evidence="12">Protein transport protein</fullName>
    </submittedName>
</protein>
<feature type="domain" description="Type II secretion system protein GspF" evidence="11">
    <location>
        <begin position="64"/>
        <end position="186"/>
    </location>
</feature>
<accession>A0A1V4B1J0</accession>
<evidence type="ECO:0000256" key="2">
    <source>
        <dbReference type="ARBA" id="ARBA00005745"/>
    </source>
</evidence>
<dbReference type="EMBL" id="UGHF01000001">
    <property type="protein sequence ID" value="STO59168.1"/>
    <property type="molecule type" value="Genomic_DNA"/>
</dbReference>
<dbReference type="Gene3D" id="1.20.81.30">
    <property type="entry name" value="Type II secretion system (T2SS), domain F"/>
    <property type="match status" value="2"/>
</dbReference>
<dbReference type="InterPro" id="IPR042094">
    <property type="entry name" value="T2SS_GspF_sf"/>
</dbReference>
<keyword evidence="4" id="KW-1003">Cell membrane</keyword>
<reference evidence="14 15" key="1">
    <citation type="submission" date="2018-06" db="EMBL/GenBank/DDBJ databases">
        <authorList>
            <consortium name="Pathogen Informatics"/>
            <person name="Doyle S."/>
        </authorList>
    </citation>
    <scope>NUCLEOTIDE SEQUENCE [LARGE SCALE GENOMIC DNA]</scope>
    <source>
        <strain evidence="12 14">NCTC1659</strain>
        <strain evidence="13 15">NCTC8540</strain>
    </source>
</reference>